<reference evidence="3" key="1">
    <citation type="submission" date="2016-11" db="EMBL/GenBank/DDBJ databases">
        <authorList>
            <person name="Jaros S."/>
            <person name="Januszkiewicz K."/>
            <person name="Wedrychowicz H."/>
        </authorList>
    </citation>
    <scope>NUCLEOTIDE SEQUENCE [LARGE SCALE GENOMIC DNA]</scope>
    <source>
        <strain evidence="3">Y48</strain>
    </source>
</reference>
<feature type="transmembrane region" description="Helical" evidence="2">
    <location>
        <begin position="100"/>
        <end position="122"/>
    </location>
</feature>
<gene>
    <name evidence="3" type="ORF">BOX37_21190</name>
</gene>
<feature type="transmembrane region" description="Helical" evidence="2">
    <location>
        <begin position="35"/>
        <end position="57"/>
    </location>
</feature>
<evidence type="ECO:0000313" key="3">
    <source>
        <dbReference type="EMBL" id="APE38584.1"/>
    </source>
</evidence>
<dbReference type="EMBL" id="CP018082">
    <property type="protein sequence ID" value="APE38584.1"/>
    <property type="molecule type" value="Genomic_DNA"/>
</dbReference>
<feature type="transmembrane region" description="Helical" evidence="2">
    <location>
        <begin position="215"/>
        <end position="234"/>
    </location>
</feature>
<dbReference type="OrthoDB" id="102112at2"/>
<sequence>MTTATMEHAHDDLAGPPPPAPTWRPTTRLAFRFTVAYLGLFCLWMAQITFVFVGVLFELLPDDAIAWQILALAPVSSWIGEHVFGVEAEVVLNGSGDMAALWIQCGLVLVTALVVTVVWSVLDRRRRAYPRLASWALTGLRLAVGGQMLFYGFAKLIPTQMAEPGLIALLTRVGDLSPMAMLWTQVGSSPAYEIALGAAEVLGGLLLFWPRTATVGAMISVISMAQVFLLNMTFDVPVKMLSGHLLLMSLVLLVPQARRLANVLVLERDSGPMTQPELFRSPRGNRWATVVQVAAGLWVVAGCVYTGVQSWNEYGGGAPKPELYGIWDVTEFAVDGEPLPPLRTDEVRWQRLVVDSDLSAVQHMNDKFALAGAAVDPAAGTLAVTLAARAPDSAPYATFTVEKPSADQLILRGEIDGTPSALTLTRFDHEQFPLRATGFRWVQNEAYFFTG</sequence>
<feature type="transmembrane region" description="Helical" evidence="2">
    <location>
        <begin position="191"/>
        <end position="208"/>
    </location>
</feature>
<evidence type="ECO:0000256" key="1">
    <source>
        <dbReference type="SAM" id="MobiDB-lite"/>
    </source>
</evidence>
<dbReference type="Proteomes" id="UP000183810">
    <property type="component" value="Chromosome"/>
</dbReference>
<organism evidence="3 4">
    <name type="scientific">Nocardia mangyaensis</name>
    <dbReference type="NCBI Taxonomy" id="2213200"/>
    <lineage>
        <taxon>Bacteria</taxon>
        <taxon>Bacillati</taxon>
        <taxon>Actinomycetota</taxon>
        <taxon>Actinomycetes</taxon>
        <taxon>Mycobacteriales</taxon>
        <taxon>Nocardiaceae</taxon>
        <taxon>Nocardia</taxon>
    </lineage>
</organism>
<proteinExistence type="predicted"/>
<evidence type="ECO:0000313" key="4">
    <source>
        <dbReference type="Proteomes" id="UP000183810"/>
    </source>
</evidence>
<feature type="region of interest" description="Disordered" evidence="1">
    <location>
        <begin position="1"/>
        <end position="20"/>
    </location>
</feature>
<dbReference type="KEGG" id="nsl:BOX37_21190"/>
<dbReference type="AlphaFoldDB" id="A0A1J0W2P7"/>
<feature type="transmembrane region" description="Helical" evidence="2">
    <location>
        <begin position="134"/>
        <end position="154"/>
    </location>
</feature>
<name>A0A1J0W2P7_9NOCA</name>
<dbReference type="RefSeq" id="WP_071931749.1">
    <property type="nucleotide sequence ID" value="NZ_CP018082.1"/>
</dbReference>
<keyword evidence="2" id="KW-0812">Transmembrane</keyword>
<protein>
    <submittedName>
        <fullName evidence="3">DoxX family protein</fullName>
    </submittedName>
</protein>
<evidence type="ECO:0000256" key="2">
    <source>
        <dbReference type="SAM" id="Phobius"/>
    </source>
</evidence>
<keyword evidence="2" id="KW-1133">Transmembrane helix</keyword>
<keyword evidence="4" id="KW-1185">Reference proteome</keyword>
<keyword evidence="2" id="KW-0472">Membrane</keyword>
<accession>A0A1J0W2P7</accession>